<dbReference type="InterPro" id="IPR027417">
    <property type="entry name" value="P-loop_NTPase"/>
</dbReference>
<name>C4V5N5_9FIRM</name>
<dbReference type="InterPro" id="IPR050921">
    <property type="entry name" value="T4SS_GSP_E_ATPase"/>
</dbReference>
<dbReference type="GO" id="GO:0005524">
    <property type="term" value="F:ATP binding"/>
    <property type="evidence" value="ECO:0007669"/>
    <property type="project" value="InterPro"/>
</dbReference>
<dbReference type="NCBIfam" id="TIGR01420">
    <property type="entry name" value="pilT_fam"/>
    <property type="match status" value="1"/>
</dbReference>
<feature type="domain" description="Bacterial type II secretion system protein E" evidence="2">
    <location>
        <begin position="194"/>
        <end position="208"/>
    </location>
</feature>
<comment type="caution">
    <text evidence="3">The sequence shown here is derived from an EMBL/GenBank/DDBJ whole genome shotgun (WGS) entry which is preliminary data.</text>
</comment>
<evidence type="ECO:0000256" key="1">
    <source>
        <dbReference type="ARBA" id="ARBA00006611"/>
    </source>
</evidence>
<reference evidence="3 4" key="1">
    <citation type="submission" date="2009-04" db="EMBL/GenBank/DDBJ databases">
        <authorList>
            <person name="Qin X."/>
            <person name="Bachman B."/>
            <person name="Battles P."/>
            <person name="Bell A."/>
            <person name="Bess C."/>
            <person name="Bickham C."/>
            <person name="Chaboub L."/>
            <person name="Chen D."/>
            <person name="Coyle M."/>
            <person name="Deiros D.R."/>
            <person name="Dinh H."/>
            <person name="Forbes L."/>
            <person name="Fowler G."/>
            <person name="Francisco L."/>
            <person name="Fu Q."/>
            <person name="Gubbala S."/>
            <person name="Hale W."/>
            <person name="Han Y."/>
            <person name="Hemphill L."/>
            <person name="Highlander S.K."/>
            <person name="Hirani K."/>
            <person name="Hogues M."/>
            <person name="Jackson L."/>
            <person name="Jakkamsetti A."/>
            <person name="Javaid M."/>
            <person name="Jiang H."/>
            <person name="Korchina V."/>
            <person name="Kovar C."/>
            <person name="Lara F."/>
            <person name="Lee S."/>
            <person name="Mata R."/>
            <person name="Mathew T."/>
            <person name="Moen C."/>
            <person name="Morales K."/>
            <person name="Munidasa M."/>
            <person name="Nazareth L."/>
            <person name="Ngo R."/>
            <person name="Nguyen L."/>
            <person name="Okwuonu G."/>
            <person name="Ongeri F."/>
            <person name="Patil S."/>
            <person name="Petrosino J."/>
            <person name="Pham C."/>
            <person name="Pham P."/>
            <person name="Pu L.-L."/>
            <person name="Puazo M."/>
            <person name="Raj R."/>
            <person name="Reid J."/>
            <person name="Rouhana J."/>
            <person name="Saada N."/>
            <person name="Shang Y."/>
            <person name="Simmons D."/>
            <person name="Thornton R."/>
            <person name="Warren J."/>
            <person name="Weissenberger G."/>
            <person name="Zhang J."/>
            <person name="Zhang L."/>
            <person name="Zhou C."/>
            <person name="Zhu D."/>
            <person name="Muzny D."/>
            <person name="Worley K."/>
            <person name="Gibbs R."/>
        </authorList>
    </citation>
    <scope>NUCLEOTIDE SEQUENCE [LARGE SCALE GENOMIC DNA]</scope>
    <source>
        <strain evidence="3 4">ATCC 43531</strain>
    </source>
</reference>
<evidence type="ECO:0000313" key="3">
    <source>
        <dbReference type="EMBL" id="EEQ47900.1"/>
    </source>
</evidence>
<dbReference type="PANTHER" id="PTHR30486">
    <property type="entry name" value="TWITCHING MOTILITY PROTEIN PILT"/>
    <property type="match status" value="1"/>
</dbReference>
<dbReference type="PANTHER" id="PTHR30486:SF6">
    <property type="entry name" value="TYPE IV PILUS RETRACTATION ATPASE PILT"/>
    <property type="match status" value="1"/>
</dbReference>
<dbReference type="STRING" id="638302.HMPREF0908_1829"/>
<dbReference type="EMBL" id="ACLA01000031">
    <property type="protein sequence ID" value="EEQ47900.1"/>
    <property type="molecule type" value="Genomic_DNA"/>
</dbReference>
<comment type="similarity">
    <text evidence="1">Belongs to the GSP E family.</text>
</comment>
<dbReference type="GO" id="GO:0016887">
    <property type="term" value="F:ATP hydrolysis activity"/>
    <property type="evidence" value="ECO:0007669"/>
    <property type="project" value="InterPro"/>
</dbReference>
<sequence length="332" mass="36628">MDEMEVWQALLRNMTVWNASDLHAAPCQHVQIRRDGNLMAENFVPSGAFMEQCAECMLSAEQRALLRAGDVDFAWVWEKRRFRGNFYRTHDGLSLALRLLPERIMTPDEIGMPSALRTSLDAHDGLVLLCGATGAGKTTTLAALIDAINHVRSAHIITLEDPVEYIFAPDRSFFSQRELGHDFASFPNAVRSALREDPDLLLVGEIRDRATMEAALLAATTGILVVGTLHASSAAQAARRVESLFPADVRDAVRAQFADAMQRGIFVQRLLPRRGGGRVAAFEVLSATPAVRNILRQGRYEQLTALMMSGSAQGMQTMEAAEELLRRRGILA</sequence>
<dbReference type="eggNOG" id="COG2805">
    <property type="taxonomic scope" value="Bacteria"/>
</dbReference>
<dbReference type="OrthoDB" id="9808272at2"/>
<dbReference type="Pfam" id="PF00437">
    <property type="entry name" value="T2SSE"/>
    <property type="match status" value="1"/>
</dbReference>
<dbReference type="Proteomes" id="UP000005309">
    <property type="component" value="Unassembled WGS sequence"/>
</dbReference>
<dbReference type="InterPro" id="IPR006321">
    <property type="entry name" value="PilT/PilU"/>
</dbReference>
<dbReference type="Gene3D" id="3.40.50.300">
    <property type="entry name" value="P-loop containing nucleotide triphosphate hydrolases"/>
    <property type="match status" value="1"/>
</dbReference>
<organism evidence="3 4">
    <name type="scientific">Selenomonas flueggei ATCC 43531</name>
    <dbReference type="NCBI Taxonomy" id="638302"/>
    <lineage>
        <taxon>Bacteria</taxon>
        <taxon>Bacillati</taxon>
        <taxon>Bacillota</taxon>
        <taxon>Negativicutes</taxon>
        <taxon>Selenomonadales</taxon>
        <taxon>Selenomonadaceae</taxon>
        <taxon>Selenomonas</taxon>
    </lineage>
</organism>
<keyword evidence="4" id="KW-1185">Reference proteome</keyword>
<evidence type="ECO:0000259" key="2">
    <source>
        <dbReference type="PROSITE" id="PS00662"/>
    </source>
</evidence>
<dbReference type="Gene3D" id="3.30.450.90">
    <property type="match status" value="1"/>
</dbReference>
<gene>
    <name evidence="3" type="ORF">HMPREF0908_1829</name>
</gene>
<protein>
    <submittedName>
        <fullName evidence="3">Twitching motility protein</fullName>
    </submittedName>
</protein>
<dbReference type="PROSITE" id="PS00662">
    <property type="entry name" value="T2SP_E"/>
    <property type="match status" value="1"/>
</dbReference>
<dbReference type="SUPFAM" id="SSF52540">
    <property type="entry name" value="P-loop containing nucleoside triphosphate hydrolases"/>
    <property type="match status" value="1"/>
</dbReference>
<evidence type="ECO:0000313" key="4">
    <source>
        <dbReference type="Proteomes" id="UP000005309"/>
    </source>
</evidence>
<accession>C4V5N5</accession>
<dbReference type="RefSeq" id="WP_006690956.1">
    <property type="nucleotide sequence ID" value="NZ_GG694008.1"/>
</dbReference>
<dbReference type="HOGENOM" id="CLU_013446_4_0_9"/>
<proteinExistence type="inferred from homology"/>
<dbReference type="InterPro" id="IPR001482">
    <property type="entry name" value="T2SS/T4SS_dom"/>
</dbReference>
<dbReference type="AlphaFoldDB" id="C4V5N5"/>